<evidence type="ECO:0000256" key="3">
    <source>
        <dbReference type="ARBA" id="ARBA00022606"/>
    </source>
</evidence>
<keyword evidence="3" id="KW-0716">Sensory transduction</keyword>
<evidence type="ECO:0000313" key="12">
    <source>
        <dbReference type="Proteomes" id="UP000791440"/>
    </source>
</evidence>
<evidence type="ECO:0000256" key="8">
    <source>
        <dbReference type="ARBA" id="ARBA00023170"/>
    </source>
</evidence>
<evidence type="ECO:0000256" key="1">
    <source>
        <dbReference type="ARBA" id="ARBA00004651"/>
    </source>
</evidence>
<accession>A0A922CMZ1</accession>
<organism evidence="11 12">
    <name type="scientific">Manduca sexta</name>
    <name type="common">Tobacco hawkmoth</name>
    <name type="synonym">Tobacco hornworm</name>
    <dbReference type="NCBI Taxonomy" id="7130"/>
    <lineage>
        <taxon>Eukaryota</taxon>
        <taxon>Metazoa</taxon>
        <taxon>Ecdysozoa</taxon>
        <taxon>Arthropoda</taxon>
        <taxon>Hexapoda</taxon>
        <taxon>Insecta</taxon>
        <taxon>Pterygota</taxon>
        <taxon>Neoptera</taxon>
        <taxon>Endopterygota</taxon>
        <taxon>Lepidoptera</taxon>
        <taxon>Glossata</taxon>
        <taxon>Ditrysia</taxon>
        <taxon>Bombycoidea</taxon>
        <taxon>Sphingidae</taxon>
        <taxon>Sphinginae</taxon>
        <taxon>Sphingini</taxon>
        <taxon>Manduca</taxon>
    </lineage>
</organism>
<comment type="subcellular location">
    <subcellularLocation>
        <location evidence="1">Cell membrane</location>
        <topology evidence="1">Multi-pass membrane protein</topology>
    </subcellularLocation>
</comment>
<evidence type="ECO:0000256" key="6">
    <source>
        <dbReference type="ARBA" id="ARBA00022989"/>
    </source>
</evidence>
<keyword evidence="6 10" id="KW-1133">Transmembrane helix</keyword>
<keyword evidence="4 10" id="KW-0812">Transmembrane</keyword>
<proteinExistence type="predicted"/>
<evidence type="ECO:0000256" key="2">
    <source>
        <dbReference type="ARBA" id="ARBA00022475"/>
    </source>
</evidence>
<keyword evidence="2" id="KW-1003">Cell membrane</keyword>
<dbReference type="EMBL" id="JH668420">
    <property type="protein sequence ID" value="KAG6452228.1"/>
    <property type="molecule type" value="Genomic_DNA"/>
</dbReference>
<feature type="transmembrane region" description="Helical" evidence="10">
    <location>
        <begin position="87"/>
        <end position="107"/>
    </location>
</feature>
<dbReference type="PANTHER" id="PTHR21137">
    <property type="entry name" value="ODORANT RECEPTOR"/>
    <property type="match status" value="1"/>
</dbReference>
<name>A0A922CMZ1_MANSE</name>
<keyword evidence="12" id="KW-1185">Reference proteome</keyword>
<dbReference type="PANTHER" id="PTHR21137:SF35">
    <property type="entry name" value="ODORANT RECEPTOR 19A-RELATED"/>
    <property type="match status" value="1"/>
</dbReference>
<evidence type="ECO:0000256" key="10">
    <source>
        <dbReference type="SAM" id="Phobius"/>
    </source>
</evidence>
<feature type="transmembrane region" description="Helical" evidence="10">
    <location>
        <begin position="53"/>
        <end position="75"/>
    </location>
</feature>
<keyword evidence="7 10" id="KW-0472">Membrane</keyword>
<evidence type="ECO:0000256" key="4">
    <source>
        <dbReference type="ARBA" id="ARBA00022692"/>
    </source>
</evidence>
<evidence type="ECO:0000256" key="5">
    <source>
        <dbReference type="ARBA" id="ARBA00022725"/>
    </source>
</evidence>
<evidence type="ECO:0000256" key="9">
    <source>
        <dbReference type="ARBA" id="ARBA00023224"/>
    </source>
</evidence>
<reference evidence="11" key="2">
    <citation type="submission" date="2020-12" db="EMBL/GenBank/DDBJ databases">
        <authorList>
            <person name="Kanost M."/>
        </authorList>
    </citation>
    <scope>NUCLEOTIDE SEQUENCE</scope>
</reference>
<dbReference type="Pfam" id="PF02949">
    <property type="entry name" value="7tm_6"/>
    <property type="match status" value="1"/>
</dbReference>
<dbReference type="EMBL" id="JH668420">
    <property type="protein sequence ID" value="KAG6452227.1"/>
    <property type="molecule type" value="Genomic_DNA"/>
</dbReference>
<dbReference type="GO" id="GO:0007165">
    <property type="term" value="P:signal transduction"/>
    <property type="evidence" value="ECO:0007669"/>
    <property type="project" value="UniProtKB-KW"/>
</dbReference>
<dbReference type="GO" id="GO:0005886">
    <property type="term" value="C:plasma membrane"/>
    <property type="evidence" value="ECO:0007669"/>
    <property type="project" value="UniProtKB-SubCell"/>
</dbReference>
<evidence type="ECO:0000313" key="11">
    <source>
        <dbReference type="EMBL" id="KAG6452227.1"/>
    </source>
</evidence>
<sequence>MIKHNLKHLFDETSLNKSSGLYDDVTEKKLYKKFVYYVKRYERLVWYITEVNGVFNPSMTFQFLTSSITMCIVIYEMSETSVLSMEFIFLMVLIVILLIQVFLYCYYGNLVRHESESMNTCLYESEWTSSSPRFRRAMLIAMARWSKSMTTRVARIIPLALDTFISIIKFSYTLYTVMSSNKDK</sequence>
<feature type="transmembrane region" description="Helical" evidence="10">
    <location>
        <begin position="153"/>
        <end position="175"/>
    </location>
</feature>
<keyword evidence="9" id="KW-0807">Transducer</keyword>
<keyword evidence="8" id="KW-0675">Receptor</keyword>
<gene>
    <name evidence="11" type="ORF">O3G_MSEX007533</name>
</gene>
<dbReference type="Proteomes" id="UP000791440">
    <property type="component" value="Unassembled WGS sequence"/>
</dbReference>
<keyword evidence="5" id="KW-0552">Olfaction</keyword>
<comment type="caution">
    <text evidence="11">The sequence shown here is derived from an EMBL/GenBank/DDBJ whole genome shotgun (WGS) entry which is preliminary data.</text>
</comment>
<dbReference type="InterPro" id="IPR004117">
    <property type="entry name" value="7tm6_olfct_rcpt"/>
</dbReference>
<evidence type="ECO:0000256" key="7">
    <source>
        <dbReference type="ARBA" id="ARBA00023136"/>
    </source>
</evidence>
<dbReference type="AlphaFoldDB" id="A0A922CMZ1"/>
<reference evidence="11" key="1">
    <citation type="journal article" date="2016" name="Insect Biochem. Mol. Biol.">
        <title>Multifaceted biological insights from a draft genome sequence of the tobacco hornworm moth, Manduca sexta.</title>
        <authorList>
            <person name="Kanost M.R."/>
            <person name="Arrese E.L."/>
            <person name="Cao X."/>
            <person name="Chen Y.R."/>
            <person name="Chellapilla S."/>
            <person name="Goldsmith M.R."/>
            <person name="Grosse-Wilde E."/>
            <person name="Heckel D.G."/>
            <person name="Herndon N."/>
            <person name="Jiang H."/>
            <person name="Papanicolaou A."/>
            <person name="Qu J."/>
            <person name="Soulages J.L."/>
            <person name="Vogel H."/>
            <person name="Walters J."/>
            <person name="Waterhouse R.M."/>
            <person name="Ahn S.J."/>
            <person name="Almeida F.C."/>
            <person name="An C."/>
            <person name="Aqrawi P."/>
            <person name="Bretschneider A."/>
            <person name="Bryant W.B."/>
            <person name="Bucks S."/>
            <person name="Chao H."/>
            <person name="Chevignon G."/>
            <person name="Christen J.M."/>
            <person name="Clarke D.F."/>
            <person name="Dittmer N.T."/>
            <person name="Ferguson L.C.F."/>
            <person name="Garavelou S."/>
            <person name="Gordon K.H.J."/>
            <person name="Gunaratna R.T."/>
            <person name="Han Y."/>
            <person name="Hauser F."/>
            <person name="He Y."/>
            <person name="Heidel-Fischer H."/>
            <person name="Hirsh A."/>
            <person name="Hu Y."/>
            <person name="Jiang H."/>
            <person name="Kalra D."/>
            <person name="Klinner C."/>
            <person name="Konig C."/>
            <person name="Kovar C."/>
            <person name="Kroll A.R."/>
            <person name="Kuwar S.S."/>
            <person name="Lee S.L."/>
            <person name="Lehman R."/>
            <person name="Li K."/>
            <person name="Li Z."/>
            <person name="Liang H."/>
            <person name="Lovelace S."/>
            <person name="Lu Z."/>
            <person name="Mansfield J.H."/>
            <person name="McCulloch K.J."/>
            <person name="Mathew T."/>
            <person name="Morton B."/>
            <person name="Muzny D.M."/>
            <person name="Neunemann D."/>
            <person name="Ongeri F."/>
            <person name="Pauchet Y."/>
            <person name="Pu L.L."/>
            <person name="Pyrousis I."/>
            <person name="Rao X.J."/>
            <person name="Redding A."/>
            <person name="Roesel C."/>
            <person name="Sanchez-Gracia A."/>
            <person name="Schaack S."/>
            <person name="Shukla A."/>
            <person name="Tetreau G."/>
            <person name="Wang Y."/>
            <person name="Xiong G.H."/>
            <person name="Traut W."/>
            <person name="Walsh T.K."/>
            <person name="Worley K.C."/>
            <person name="Wu D."/>
            <person name="Wu W."/>
            <person name="Wu Y.Q."/>
            <person name="Zhang X."/>
            <person name="Zou Z."/>
            <person name="Zucker H."/>
            <person name="Briscoe A.D."/>
            <person name="Burmester T."/>
            <person name="Clem R.J."/>
            <person name="Feyereisen R."/>
            <person name="Grimmelikhuijzen C.J.P."/>
            <person name="Hamodrakas S.J."/>
            <person name="Hansson B.S."/>
            <person name="Huguet E."/>
            <person name="Jermiin L.S."/>
            <person name="Lan Q."/>
            <person name="Lehman H.K."/>
            <person name="Lorenzen M."/>
            <person name="Merzendorfer H."/>
            <person name="Michalopoulos I."/>
            <person name="Morton D.B."/>
            <person name="Muthukrishnan S."/>
            <person name="Oakeshott J.G."/>
            <person name="Palmer W."/>
            <person name="Park Y."/>
            <person name="Passarelli A.L."/>
            <person name="Rozas J."/>
            <person name="Schwartz L.M."/>
            <person name="Smith W."/>
            <person name="Southgate A."/>
            <person name="Vilcinskas A."/>
            <person name="Vogt R."/>
            <person name="Wang P."/>
            <person name="Werren J."/>
            <person name="Yu X.Q."/>
            <person name="Zhou J.J."/>
            <person name="Brown S.J."/>
            <person name="Scherer S.E."/>
            <person name="Richards S."/>
            <person name="Blissard G.W."/>
        </authorList>
    </citation>
    <scope>NUCLEOTIDE SEQUENCE</scope>
</reference>
<protein>
    <submittedName>
        <fullName evidence="11">Uncharacterized protein</fullName>
    </submittedName>
</protein>
<dbReference type="GO" id="GO:0004984">
    <property type="term" value="F:olfactory receptor activity"/>
    <property type="evidence" value="ECO:0007669"/>
    <property type="project" value="InterPro"/>
</dbReference>
<dbReference type="GO" id="GO:0005549">
    <property type="term" value="F:odorant binding"/>
    <property type="evidence" value="ECO:0007669"/>
    <property type="project" value="InterPro"/>
</dbReference>